<dbReference type="EMBL" id="BAABEP010000088">
    <property type="protein sequence ID" value="GAA3760629.1"/>
    <property type="molecule type" value="Genomic_DNA"/>
</dbReference>
<evidence type="ECO:0000313" key="2">
    <source>
        <dbReference type="Proteomes" id="UP001499884"/>
    </source>
</evidence>
<dbReference type="RefSeq" id="WP_345655299.1">
    <property type="nucleotide sequence ID" value="NZ_BAABEP010000088.1"/>
</dbReference>
<reference evidence="2" key="1">
    <citation type="journal article" date="2019" name="Int. J. Syst. Evol. Microbiol.">
        <title>The Global Catalogue of Microorganisms (GCM) 10K type strain sequencing project: providing services to taxonomists for standard genome sequencing and annotation.</title>
        <authorList>
            <consortium name="The Broad Institute Genomics Platform"/>
            <consortium name="The Broad Institute Genome Sequencing Center for Infectious Disease"/>
            <person name="Wu L."/>
            <person name="Ma J."/>
        </authorList>
    </citation>
    <scope>NUCLEOTIDE SEQUENCE [LARGE SCALE GENOMIC DNA]</scope>
    <source>
        <strain evidence="2">JCM 30846</strain>
    </source>
</reference>
<keyword evidence="2" id="KW-1185">Reference proteome</keyword>
<evidence type="ECO:0008006" key="3">
    <source>
        <dbReference type="Google" id="ProtNLM"/>
    </source>
</evidence>
<protein>
    <recommendedName>
        <fullName evidence="3">Tetratricopeptide repeat protein</fullName>
    </recommendedName>
</protein>
<gene>
    <name evidence="1" type="ORF">GCM10023082_63560</name>
</gene>
<proteinExistence type="predicted"/>
<sequence length="352" mass="39069">MSHTRRTSPTHFSRIARRLDYETGMGYQKALSAVQDKADQFMQQGPRLDGAGCDMALRMLLRQDLEFWGPGIGAHMWPQIYHPVSMTLLHSGLCQDAIQAAERARDQGQPEPCGSEYDPSYLAAAGVEPLDYEGTADDDWDDEPEEIDPALLEAIDEPDRWKRHVLAQGVRARFRLPTAHLLPPAARQELLGLDPGESAVRLEQLIVERPAAAEAYVWRADLALADAREHGTGRKRGALMEARRWYECGLAVAEVPLHFPMYGGSFDTGPVLLWREESNRPLLRSLYGLALVAHRQKRWNTAEMILMRLLYLDPDDEQQAGTLLKEVRAAAGIVQPGEDGRGGSGRGEGAGA</sequence>
<comment type="caution">
    <text evidence="1">The sequence shown here is derived from an EMBL/GenBank/DDBJ whole genome shotgun (WGS) entry which is preliminary data.</text>
</comment>
<evidence type="ECO:0000313" key="1">
    <source>
        <dbReference type="EMBL" id="GAA3760629.1"/>
    </source>
</evidence>
<name>A0ABP7GGU5_9ACTN</name>
<dbReference type="Proteomes" id="UP001499884">
    <property type="component" value="Unassembled WGS sequence"/>
</dbReference>
<organism evidence="1 2">
    <name type="scientific">Streptomyces tremellae</name>
    <dbReference type="NCBI Taxonomy" id="1124239"/>
    <lineage>
        <taxon>Bacteria</taxon>
        <taxon>Bacillati</taxon>
        <taxon>Actinomycetota</taxon>
        <taxon>Actinomycetes</taxon>
        <taxon>Kitasatosporales</taxon>
        <taxon>Streptomycetaceae</taxon>
        <taxon>Streptomyces</taxon>
    </lineage>
</organism>
<accession>A0ABP7GGU5</accession>